<protein>
    <recommendedName>
        <fullName evidence="1">DUF4440 domain-containing protein</fullName>
    </recommendedName>
</protein>
<organism evidence="2 3">
    <name type="scientific">Draconibacterium sediminis</name>
    <dbReference type="NCBI Taxonomy" id="1544798"/>
    <lineage>
        <taxon>Bacteria</taxon>
        <taxon>Pseudomonadati</taxon>
        <taxon>Bacteroidota</taxon>
        <taxon>Bacteroidia</taxon>
        <taxon>Marinilabiliales</taxon>
        <taxon>Prolixibacteraceae</taxon>
        <taxon>Draconibacterium</taxon>
    </lineage>
</organism>
<dbReference type="Proteomes" id="UP000032544">
    <property type="component" value="Unassembled WGS sequence"/>
</dbReference>
<proteinExistence type="predicted"/>
<accession>A0A0D8JF97</accession>
<dbReference type="InterPro" id="IPR027843">
    <property type="entry name" value="DUF4440"/>
</dbReference>
<gene>
    <name evidence="2" type="ORF">LH29_09645</name>
</gene>
<evidence type="ECO:0000313" key="3">
    <source>
        <dbReference type="Proteomes" id="UP000032544"/>
    </source>
</evidence>
<comment type="caution">
    <text evidence="2">The sequence shown here is derived from an EMBL/GenBank/DDBJ whole genome shotgun (WGS) entry which is preliminary data.</text>
</comment>
<dbReference type="InterPro" id="IPR032710">
    <property type="entry name" value="NTF2-like_dom_sf"/>
</dbReference>
<name>A0A0D8JF97_9BACT</name>
<keyword evidence="3" id="KW-1185">Reference proteome</keyword>
<evidence type="ECO:0000259" key="1">
    <source>
        <dbReference type="Pfam" id="PF14534"/>
    </source>
</evidence>
<reference evidence="2 3" key="1">
    <citation type="submission" date="2014-09" db="EMBL/GenBank/DDBJ databases">
        <title>Draft Genome Sequence of Draconibacterium sp. JN14CK-3.</title>
        <authorList>
            <person name="Dong C."/>
            <person name="Lai Q."/>
            <person name="Shao Z."/>
        </authorList>
    </citation>
    <scope>NUCLEOTIDE SEQUENCE [LARGE SCALE GENOMIC DNA]</scope>
    <source>
        <strain evidence="2 3">JN14CK-3</strain>
    </source>
</reference>
<dbReference type="Pfam" id="PF14534">
    <property type="entry name" value="DUF4440"/>
    <property type="match status" value="1"/>
</dbReference>
<feature type="domain" description="DUF4440" evidence="1">
    <location>
        <begin position="19"/>
        <end position="121"/>
    </location>
</feature>
<sequence length="237" mass="26677">MACQTVDPEQEKAAVETTLNDFFNAMEEFNYDAMRALCTTDFSVYETGFDHADLDGLIASVKSMEGANLNITLDIDKTEVVGDMALVLLQFNAAIESGGATMNIEANENYVLKKENGKWLMHYCHSTHLPNKNDKNMASLHLLKVPEDKSIDTLLDALNNLNQAIAEMGFWDCGYTVMKVVPDSNDEFNYFIKGNWINQEIYDAIHDSEAWKTITDNFPEEASSLMDDQIYLQVADL</sequence>
<dbReference type="STRING" id="1544798.LH29_09645"/>
<dbReference type="SUPFAM" id="SSF54427">
    <property type="entry name" value="NTF2-like"/>
    <property type="match status" value="1"/>
</dbReference>
<dbReference type="Gene3D" id="3.10.450.50">
    <property type="match status" value="1"/>
</dbReference>
<dbReference type="EMBL" id="JRHC01000001">
    <property type="protein sequence ID" value="KJF45587.1"/>
    <property type="molecule type" value="Genomic_DNA"/>
</dbReference>
<dbReference type="AlphaFoldDB" id="A0A0D8JF97"/>
<evidence type="ECO:0000313" key="2">
    <source>
        <dbReference type="EMBL" id="KJF45587.1"/>
    </source>
</evidence>